<gene>
    <name evidence="3" type="ORF">NVS32_00170</name>
</gene>
<name>A0ABT1Z588_9ACTN</name>
<dbReference type="InterPro" id="IPR047650">
    <property type="entry name" value="Transpos_IS110"/>
</dbReference>
<keyword evidence="4" id="KW-1185">Reference proteome</keyword>
<evidence type="ECO:0000259" key="2">
    <source>
        <dbReference type="Pfam" id="PF02371"/>
    </source>
</evidence>
<feature type="domain" description="Transposase IS116/IS110/IS902 C-terminal" evidence="2">
    <location>
        <begin position="117"/>
        <end position="195"/>
    </location>
</feature>
<dbReference type="EMBL" id="JANSKA010000001">
    <property type="protein sequence ID" value="MCR9035376.1"/>
    <property type="molecule type" value="Genomic_DNA"/>
</dbReference>
<organism evidence="3 4">
    <name type="scientific">Tractidigestivibacter montrealensis</name>
    <dbReference type="NCBI Taxonomy" id="2972466"/>
    <lineage>
        <taxon>Bacteria</taxon>
        <taxon>Bacillati</taxon>
        <taxon>Actinomycetota</taxon>
        <taxon>Coriobacteriia</taxon>
        <taxon>Coriobacteriales</taxon>
        <taxon>Atopobiaceae</taxon>
        <taxon>Tractidigestivibacter</taxon>
    </lineage>
</organism>
<evidence type="ECO:0000256" key="1">
    <source>
        <dbReference type="SAM" id="MobiDB-lite"/>
    </source>
</evidence>
<reference evidence="3 4" key="1">
    <citation type="submission" date="2022-08" db="EMBL/GenBank/DDBJ databases">
        <title>Tractidigestivibacter montrealensis type strain KD21.</title>
        <authorList>
            <person name="Diop K."/>
            <person name="Richard C."/>
            <person name="Routy B."/>
        </authorList>
    </citation>
    <scope>NUCLEOTIDE SEQUENCE [LARGE SCALE GENOMIC DNA]</scope>
    <source>
        <strain evidence="3 4">KD21</strain>
    </source>
</reference>
<evidence type="ECO:0000313" key="4">
    <source>
        <dbReference type="Proteomes" id="UP001204320"/>
    </source>
</evidence>
<dbReference type="RefSeq" id="WP_258498175.1">
    <property type="nucleotide sequence ID" value="NZ_JANSKA010000001.1"/>
</dbReference>
<proteinExistence type="predicted"/>
<dbReference type="PANTHER" id="PTHR33055:SF3">
    <property type="entry name" value="PUTATIVE TRANSPOSASE FOR IS117-RELATED"/>
    <property type="match status" value="1"/>
</dbReference>
<dbReference type="Proteomes" id="UP001204320">
    <property type="component" value="Unassembled WGS sequence"/>
</dbReference>
<accession>A0ABT1Z588</accession>
<dbReference type="Pfam" id="PF02371">
    <property type="entry name" value="Transposase_20"/>
    <property type="match status" value="1"/>
</dbReference>
<feature type="compositionally biased region" description="Basic residues" evidence="1">
    <location>
        <begin position="13"/>
        <end position="27"/>
    </location>
</feature>
<comment type="caution">
    <text evidence="3">The sequence shown here is derived from an EMBL/GenBank/DDBJ whole genome shotgun (WGS) entry which is preliminary data.</text>
</comment>
<dbReference type="PANTHER" id="PTHR33055">
    <property type="entry name" value="TRANSPOSASE FOR INSERTION SEQUENCE ELEMENT IS1111A"/>
    <property type="match status" value="1"/>
</dbReference>
<evidence type="ECO:0000313" key="3">
    <source>
        <dbReference type="EMBL" id="MCR9035376.1"/>
    </source>
</evidence>
<feature type="region of interest" description="Disordered" evidence="1">
    <location>
        <begin position="1"/>
        <end position="37"/>
    </location>
</feature>
<protein>
    <submittedName>
        <fullName evidence="3">Transposase</fullName>
    </submittedName>
</protein>
<dbReference type="InterPro" id="IPR003346">
    <property type="entry name" value="Transposase_20"/>
</dbReference>
<sequence>MQGRLRPLGGGRGRPRHGPRPPGRLRGHQAPQAAALGDAPEARARLGRAHGLGALRKTWTRDYVAWVGSIELPERDEREALGFYLASTLDWIGRTGELRRRCLEIAGRDRFRPYVDALCRLKGVDEMCALAFVATVDDFSRFRNGRSVRSYFGLVPSRHDSGERTGRSGGITKAGDATVRRAVVEGLSSLANHRDARKAVPGEGHGASAAVEAEAVRCNERNQRRFGDLVARGKGANVAKVAVASEVVSEMWALGRMVDRELGRA</sequence>